<name>A0ABD0JVA4_9CAEN</name>
<dbReference type="InterPro" id="IPR050479">
    <property type="entry name" value="CYP11_CYP27_families"/>
</dbReference>
<evidence type="ECO:0000256" key="8">
    <source>
        <dbReference type="PIRSR" id="PIRSR602401-1"/>
    </source>
</evidence>
<keyword evidence="4 8" id="KW-0479">Metal-binding</keyword>
<evidence type="ECO:0000256" key="9">
    <source>
        <dbReference type="RuleBase" id="RU000461"/>
    </source>
</evidence>
<keyword evidence="6 8" id="KW-0408">Iron</keyword>
<gene>
    <name evidence="11" type="ORF">BaRGS_00030151</name>
</gene>
<dbReference type="CDD" id="cd11054">
    <property type="entry name" value="CYP24A1-like"/>
    <property type="match status" value="1"/>
</dbReference>
<dbReference type="InterPro" id="IPR017972">
    <property type="entry name" value="Cyt_P450_CS"/>
</dbReference>
<comment type="similarity">
    <text evidence="2 9">Belongs to the cytochrome P450 family.</text>
</comment>
<keyword evidence="5 9" id="KW-0560">Oxidoreductase</keyword>
<dbReference type="PRINTS" id="PR00385">
    <property type="entry name" value="P450"/>
</dbReference>
<keyword evidence="12" id="KW-1185">Reference proteome</keyword>
<evidence type="ECO:0000256" key="5">
    <source>
        <dbReference type="ARBA" id="ARBA00023002"/>
    </source>
</evidence>
<protein>
    <recommendedName>
        <fullName evidence="13">Cytochrome P450</fullName>
    </recommendedName>
</protein>
<dbReference type="PRINTS" id="PR00463">
    <property type="entry name" value="EP450I"/>
</dbReference>
<evidence type="ECO:0000256" key="4">
    <source>
        <dbReference type="ARBA" id="ARBA00022723"/>
    </source>
</evidence>
<keyword evidence="3 8" id="KW-0349">Heme</keyword>
<dbReference type="PANTHER" id="PTHR24279:SF120">
    <property type="entry name" value="CYTOCHROME P450"/>
    <property type="match status" value="1"/>
</dbReference>
<evidence type="ECO:0000313" key="11">
    <source>
        <dbReference type="EMBL" id="KAK7478619.1"/>
    </source>
</evidence>
<feature type="region of interest" description="Disordered" evidence="10">
    <location>
        <begin position="95"/>
        <end position="126"/>
    </location>
</feature>
<dbReference type="GO" id="GO:0004497">
    <property type="term" value="F:monooxygenase activity"/>
    <property type="evidence" value="ECO:0007669"/>
    <property type="project" value="UniProtKB-KW"/>
</dbReference>
<dbReference type="Gene3D" id="1.10.630.10">
    <property type="entry name" value="Cytochrome P450"/>
    <property type="match status" value="1"/>
</dbReference>
<dbReference type="EMBL" id="JACVVK020000321">
    <property type="protein sequence ID" value="KAK7478619.1"/>
    <property type="molecule type" value="Genomic_DNA"/>
</dbReference>
<dbReference type="GO" id="GO:0046872">
    <property type="term" value="F:metal ion binding"/>
    <property type="evidence" value="ECO:0007669"/>
    <property type="project" value="UniProtKB-KW"/>
</dbReference>
<evidence type="ECO:0000256" key="2">
    <source>
        <dbReference type="ARBA" id="ARBA00010617"/>
    </source>
</evidence>
<proteinExistence type="inferred from homology"/>
<organism evidence="11 12">
    <name type="scientific">Batillaria attramentaria</name>
    <dbReference type="NCBI Taxonomy" id="370345"/>
    <lineage>
        <taxon>Eukaryota</taxon>
        <taxon>Metazoa</taxon>
        <taxon>Spiralia</taxon>
        <taxon>Lophotrochozoa</taxon>
        <taxon>Mollusca</taxon>
        <taxon>Gastropoda</taxon>
        <taxon>Caenogastropoda</taxon>
        <taxon>Sorbeoconcha</taxon>
        <taxon>Cerithioidea</taxon>
        <taxon>Batillariidae</taxon>
        <taxon>Batillaria</taxon>
    </lineage>
</organism>
<dbReference type="FunFam" id="1.10.630.10:FF:000006">
    <property type="entry name" value="Cytochrome P450 302a1, mitochondrial"/>
    <property type="match status" value="1"/>
</dbReference>
<dbReference type="PANTHER" id="PTHR24279">
    <property type="entry name" value="CYTOCHROME P450"/>
    <property type="match status" value="1"/>
</dbReference>
<dbReference type="SUPFAM" id="SSF48264">
    <property type="entry name" value="Cytochrome P450"/>
    <property type="match status" value="1"/>
</dbReference>
<feature type="compositionally biased region" description="Low complexity" evidence="10">
    <location>
        <begin position="116"/>
        <end position="126"/>
    </location>
</feature>
<dbReference type="Pfam" id="PF00067">
    <property type="entry name" value="p450"/>
    <property type="match status" value="1"/>
</dbReference>
<evidence type="ECO:0000256" key="3">
    <source>
        <dbReference type="ARBA" id="ARBA00022617"/>
    </source>
</evidence>
<keyword evidence="7 9" id="KW-0503">Monooxygenase</keyword>
<evidence type="ECO:0000256" key="6">
    <source>
        <dbReference type="ARBA" id="ARBA00023004"/>
    </source>
</evidence>
<dbReference type="InterPro" id="IPR036396">
    <property type="entry name" value="Cyt_P450_sf"/>
</dbReference>
<dbReference type="Proteomes" id="UP001519460">
    <property type="component" value="Unassembled WGS sequence"/>
</dbReference>
<evidence type="ECO:0000313" key="12">
    <source>
        <dbReference type="Proteomes" id="UP001519460"/>
    </source>
</evidence>
<dbReference type="InterPro" id="IPR002401">
    <property type="entry name" value="Cyt_P450_E_grp-I"/>
</dbReference>
<feature type="binding site" description="axial binding residue" evidence="8">
    <location>
        <position position="560"/>
    </location>
    <ligand>
        <name>heme</name>
        <dbReference type="ChEBI" id="CHEBI:30413"/>
    </ligand>
    <ligandPart>
        <name>Fe</name>
        <dbReference type="ChEBI" id="CHEBI:18248"/>
    </ligandPart>
</feature>
<evidence type="ECO:0000256" key="1">
    <source>
        <dbReference type="ARBA" id="ARBA00001971"/>
    </source>
</evidence>
<evidence type="ECO:0000256" key="10">
    <source>
        <dbReference type="SAM" id="MobiDB-lite"/>
    </source>
</evidence>
<dbReference type="PROSITE" id="PS00086">
    <property type="entry name" value="CYTOCHROME_P450"/>
    <property type="match status" value="1"/>
</dbReference>
<reference evidence="11 12" key="1">
    <citation type="journal article" date="2023" name="Sci. Data">
        <title>Genome assembly of the Korean intertidal mud-creeper Batillaria attramentaria.</title>
        <authorList>
            <person name="Patra A.K."/>
            <person name="Ho P.T."/>
            <person name="Jun S."/>
            <person name="Lee S.J."/>
            <person name="Kim Y."/>
            <person name="Won Y.J."/>
        </authorList>
    </citation>
    <scope>NUCLEOTIDE SEQUENCE [LARGE SCALE GENOMIC DNA]</scope>
    <source>
        <strain evidence="11">Wonlab-2016</strain>
    </source>
</reference>
<comment type="cofactor">
    <cofactor evidence="1 8">
        <name>heme</name>
        <dbReference type="ChEBI" id="CHEBI:30413"/>
    </cofactor>
</comment>
<dbReference type="InterPro" id="IPR001128">
    <property type="entry name" value="Cyt_P450"/>
</dbReference>
<accession>A0ABD0JVA4</accession>
<evidence type="ECO:0000256" key="7">
    <source>
        <dbReference type="ARBA" id="ARBA00023033"/>
    </source>
</evidence>
<comment type="caution">
    <text evidence="11">The sequence shown here is derived from an EMBL/GenBank/DDBJ whole genome shotgun (WGS) entry which is preliminary data.</text>
</comment>
<dbReference type="AlphaFoldDB" id="A0ABD0JVA4"/>
<evidence type="ECO:0008006" key="13">
    <source>
        <dbReference type="Google" id="ProtNLM"/>
    </source>
</evidence>
<sequence>MNRSLVDMLRQELLCARATRQLFSTSRRKKSSAVTAVNLKTTTAAEFLHDDVTKFKPVTCPFTAARLSPSTSQSRHRSAHFTTAHTVTVPGITHDVLHPPVVDDDGDLPRRERATDSNNVDSTSSSADVPPYLAFDTARPFSEMPAPFNLPIIGTVWMHMPGGPLHGLSFEKKIMRMEELYGPIINEHVLFNFHIVHAFKPEDIEAVYRAQGTRPRRDAFRLLQKYNQLYNKGVQGIITSQGDAWHRLRSKAQVKMMKPKSASAYLDLHCGVADDFVAAIGRQRDEQGVVEDILPELYKFAMEGIGCVCFNRRLGALEADIPKDSDASRFIQAVSDVMAATDGERKGIIHKWSPYFRKLVRAQGFIRELSLREAMRTLNMRSEEGSEVDGESGDLIPYLMTKTDLTEAEVMTIISEFFFAGVDTTSHLLGFCLYMLANNPEAQEKMIQEVDQVLDGSGAISASTLGRMSYLKAVTKETFRMCPVTPGNGRTLDTDIVLSGYHVPAGLMIGLHHDIAGKNPLYVTEPDRFMPERWLRSNRSNATNVHPFVVMPFGFGPRSCVGRRFAEQEFSVALIRTLQKYRLEYAHHEALEYEMSIVNKPTTPLKFRFIERK</sequence>